<organism evidence="2 3">
    <name type="scientific">Granulicella pectinivorans</name>
    <dbReference type="NCBI Taxonomy" id="474950"/>
    <lineage>
        <taxon>Bacteria</taxon>
        <taxon>Pseudomonadati</taxon>
        <taxon>Acidobacteriota</taxon>
        <taxon>Terriglobia</taxon>
        <taxon>Terriglobales</taxon>
        <taxon>Acidobacteriaceae</taxon>
        <taxon>Granulicella</taxon>
    </lineage>
</organism>
<feature type="transmembrane region" description="Helical" evidence="1">
    <location>
        <begin position="312"/>
        <end position="331"/>
    </location>
</feature>
<keyword evidence="1" id="KW-0812">Transmembrane</keyword>
<feature type="transmembrane region" description="Helical" evidence="1">
    <location>
        <begin position="122"/>
        <end position="142"/>
    </location>
</feature>
<feature type="transmembrane region" description="Helical" evidence="1">
    <location>
        <begin position="92"/>
        <end position="110"/>
    </location>
</feature>
<dbReference type="Proteomes" id="UP000199024">
    <property type="component" value="Unassembled WGS sequence"/>
</dbReference>
<dbReference type="EMBL" id="FOZL01000001">
    <property type="protein sequence ID" value="SFR98844.1"/>
    <property type="molecule type" value="Genomic_DNA"/>
</dbReference>
<proteinExistence type="predicted"/>
<evidence type="ECO:0000256" key="1">
    <source>
        <dbReference type="SAM" id="Phobius"/>
    </source>
</evidence>
<keyword evidence="1" id="KW-1133">Transmembrane helix</keyword>
<feature type="transmembrane region" description="Helical" evidence="1">
    <location>
        <begin position="21"/>
        <end position="37"/>
    </location>
</feature>
<feature type="transmembrane region" description="Helical" evidence="1">
    <location>
        <begin position="286"/>
        <end position="307"/>
    </location>
</feature>
<dbReference type="OrthoDB" id="112983at2"/>
<dbReference type="AlphaFoldDB" id="A0A1I6L5Y7"/>
<dbReference type="RefSeq" id="WP_089835962.1">
    <property type="nucleotide sequence ID" value="NZ_FOZL01000001.1"/>
</dbReference>
<feature type="transmembrane region" description="Helical" evidence="1">
    <location>
        <begin position="209"/>
        <end position="227"/>
    </location>
</feature>
<name>A0A1I6L5Y7_9BACT</name>
<evidence type="ECO:0000313" key="3">
    <source>
        <dbReference type="Proteomes" id="UP000199024"/>
    </source>
</evidence>
<keyword evidence="1" id="KW-0472">Membrane</keyword>
<reference evidence="2 3" key="1">
    <citation type="submission" date="2016-10" db="EMBL/GenBank/DDBJ databases">
        <authorList>
            <person name="de Groot N.N."/>
        </authorList>
    </citation>
    <scope>NUCLEOTIDE SEQUENCE [LARGE SCALE GENOMIC DNA]</scope>
    <source>
        <strain evidence="2 3">DSM 21001</strain>
    </source>
</reference>
<feature type="transmembrane region" description="Helical" evidence="1">
    <location>
        <begin position="259"/>
        <end position="280"/>
    </location>
</feature>
<protein>
    <submittedName>
        <fullName evidence="2">Uncharacterized protein</fullName>
    </submittedName>
</protein>
<accession>A0A1I6L5Y7</accession>
<sequence length="338" mass="37418">MSTPTAGIFGPETALARFGRTLFTLLLCLHFMLAYMAESVFLRLPDYVAGHERLPYQNRELPMLLMRAAGHVHALTKVAAHLPFGDHTVPSLVMALLAFFGMLAAVYATRGTIQALTGDASLARWIALLVVLMSYFDLASTWGLNYTAPYDVPSLAFFALGIWLIVTGRLLGLYPVFLIATFNRETTIFLVLFYILWNSVGKKAKPSVIALNAIILTALWIAIKLYLAHRFQGNPMDGDNGLFASHARQNLKFLLPQQWPVLLSVCAFTLPIVIACRRWIRNPAYSAAAGGVMALWFLGMMVVGVLVELRIFAEWAALVTPFLALILHHRFSHEPAAA</sequence>
<keyword evidence="3" id="KW-1185">Reference proteome</keyword>
<evidence type="ECO:0000313" key="2">
    <source>
        <dbReference type="EMBL" id="SFR98844.1"/>
    </source>
</evidence>
<gene>
    <name evidence="2" type="ORF">SAMN05421771_0308</name>
</gene>